<keyword evidence="2" id="KW-1185">Reference proteome</keyword>
<reference evidence="1 2" key="1">
    <citation type="journal article" date="2023" name="Sci. Data">
        <title>Genome assembly of the Korean intertidal mud-creeper Batillaria attramentaria.</title>
        <authorList>
            <person name="Patra A.K."/>
            <person name="Ho P.T."/>
            <person name="Jun S."/>
            <person name="Lee S.J."/>
            <person name="Kim Y."/>
            <person name="Won Y.J."/>
        </authorList>
    </citation>
    <scope>NUCLEOTIDE SEQUENCE [LARGE SCALE GENOMIC DNA]</scope>
    <source>
        <strain evidence="1">Wonlab-2016</strain>
    </source>
</reference>
<dbReference type="EMBL" id="JACVVK020000142">
    <property type="protein sequence ID" value="KAK7489132.1"/>
    <property type="molecule type" value="Genomic_DNA"/>
</dbReference>
<dbReference type="Proteomes" id="UP001519460">
    <property type="component" value="Unassembled WGS sequence"/>
</dbReference>
<dbReference type="AlphaFoldDB" id="A0ABD0KQH9"/>
<proteinExistence type="predicted"/>
<protein>
    <submittedName>
        <fullName evidence="1">Uncharacterized protein</fullName>
    </submittedName>
</protein>
<evidence type="ECO:0000313" key="1">
    <source>
        <dbReference type="EMBL" id="KAK7489132.1"/>
    </source>
</evidence>
<evidence type="ECO:0000313" key="2">
    <source>
        <dbReference type="Proteomes" id="UP001519460"/>
    </source>
</evidence>
<organism evidence="1 2">
    <name type="scientific">Batillaria attramentaria</name>
    <dbReference type="NCBI Taxonomy" id="370345"/>
    <lineage>
        <taxon>Eukaryota</taxon>
        <taxon>Metazoa</taxon>
        <taxon>Spiralia</taxon>
        <taxon>Lophotrochozoa</taxon>
        <taxon>Mollusca</taxon>
        <taxon>Gastropoda</taxon>
        <taxon>Caenogastropoda</taxon>
        <taxon>Sorbeoconcha</taxon>
        <taxon>Cerithioidea</taxon>
        <taxon>Batillariidae</taxon>
        <taxon>Batillaria</taxon>
    </lineage>
</organism>
<comment type="caution">
    <text evidence="1">The sequence shown here is derived from an EMBL/GenBank/DDBJ whole genome shotgun (WGS) entry which is preliminary data.</text>
</comment>
<accession>A0ABD0KQH9</accession>
<gene>
    <name evidence="1" type="ORF">BaRGS_00019646</name>
</gene>
<sequence>MFATTARSYRLSGILITAVARHRGYPLSDGHSVLPPLILGSLPSWDPPPLLNIQFFLARECLALAARLEIDPGPAIVSRCVSCNGRG</sequence>
<name>A0ABD0KQH9_9CAEN</name>